<dbReference type="EMBL" id="CP098747">
    <property type="protein sequence ID" value="USG60334.1"/>
    <property type="molecule type" value="Genomic_DNA"/>
</dbReference>
<keyword evidence="5 9" id="KW-0812">Transmembrane</keyword>
<dbReference type="InterPro" id="IPR007387">
    <property type="entry name" value="TRAP_DctQ"/>
</dbReference>
<feature type="transmembrane region" description="Helical" evidence="9">
    <location>
        <begin position="130"/>
        <end position="150"/>
    </location>
</feature>
<evidence type="ECO:0000313" key="11">
    <source>
        <dbReference type="EMBL" id="USG60334.1"/>
    </source>
</evidence>
<comment type="subunit">
    <text evidence="9">The complex comprises the extracytoplasmic solute receptor protein and the two transmembrane proteins.</text>
</comment>
<evidence type="ECO:0000256" key="4">
    <source>
        <dbReference type="ARBA" id="ARBA00022519"/>
    </source>
</evidence>
<keyword evidence="4 9" id="KW-0997">Cell inner membrane</keyword>
<evidence type="ECO:0000256" key="6">
    <source>
        <dbReference type="ARBA" id="ARBA00022989"/>
    </source>
</evidence>
<dbReference type="InterPro" id="IPR055348">
    <property type="entry name" value="DctQ"/>
</dbReference>
<evidence type="ECO:0000313" key="12">
    <source>
        <dbReference type="Proteomes" id="UP001056291"/>
    </source>
</evidence>
<gene>
    <name evidence="11" type="ORF">NBZ79_14275</name>
</gene>
<evidence type="ECO:0000256" key="2">
    <source>
        <dbReference type="ARBA" id="ARBA00022448"/>
    </source>
</evidence>
<evidence type="ECO:0000256" key="5">
    <source>
        <dbReference type="ARBA" id="ARBA00022692"/>
    </source>
</evidence>
<comment type="similarity">
    <text evidence="8 9">Belongs to the TRAP transporter small permease family.</text>
</comment>
<keyword evidence="2 9" id="KW-0813">Transport</keyword>
<evidence type="ECO:0000256" key="3">
    <source>
        <dbReference type="ARBA" id="ARBA00022475"/>
    </source>
</evidence>
<feature type="transmembrane region" description="Helical" evidence="9">
    <location>
        <begin position="88"/>
        <end position="110"/>
    </location>
</feature>
<organism evidence="11 12">
    <name type="scientific">Sneathiella marina</name>
    <dbReference type="NCBI Taxonomy" id="2950108"/>
    <lineage>
        <taxon>Bacteria</taxon>
        <taxon>Pseudomonadati</taxon>
        <taxon>Pseudomonadota</taxon>
        <taxon>Alphaproteobacteria</taxon>
        <taxon>Sneathiellales</taxon>
        <taxon>Sneathiellaceae</taxon>
        <taxon>Sneathiella</taxon>
    </lineage>
</organism>
<proteinExistence type="inferred from homology"/>
<dbReference type="PANTHER" id="PTHR35011">
    <property type="entry name" value="2,3-DIKETO-L-GULONATE TRAP TRANSPORTER SMALL PERMEASE PROTEIN YIAM"/>
    <property type="match status" value="1"/>
</dbReference>
<dbReference type="RefSeq" id="WP_251933209.1">
    <property type="nucleotide sequence ID" value="NZ_CP098747.1"/>
</dbReference>
<reference evidence="11" key="1">
    <citation type="submission" date="2022-06" db="EMBL/GenBank/DDBJ databases">
        <title>Sneathiella actinostolidae sp. nov., isolated from a sea anemonein the Western Pacific Ocean.</title>
        <authorList>
            <person name="Wei M.J."/>
        </authorList>
    </citation>
    <scope>NUCLEOTIDE SEQUENCE</scope>
    <source>
        <strain evidence="11">PHK-P5</strain>
    </source>
</reference>
<keyword evidence="7 9" id="KW-0472">Membrane</keyword>
<name>A0ABY4W4W3_9PROT</name>
<evidence type="ECO:0000259" key="10">
    <source>
        <dbReference type="Pfam" id="PF04290"/>
    </source>
</evidence>
<feature type="transmembrane region" description="Helical" evidence="9">
    <location>
        <begin position="12"/>
        <end position="29"/>
    </location>
</feature>
<evidence type="ECO:0000256" key="8">
    <source>
        <dbReference type="ARBA" id="ARBA00038436"/>
    </source>
</evidence>
<sequence>MQLLGVFDKLTRALGVVSAWLFFVIGLIVTYEVVMRYVFNAPTIWVEEISRMLLLWGIFTASAFVLYNNDLIRINMLLAVLPDPLRRVMDIVAYVFIFGFAAFIAWWGGVIALDVWTTNETTGSMLNIPLWWSEIVIPIGFGLLAVQCVVEIIRKFIDPRPLETKLELH</sequence>
<evidence type="ECO:0000256" key="9">
    <source>
        <dbReference type="RuleBase" id="RU369079"/>
    </source>
</evidence>
<feature type="domain" description="Tripartite ATP-independent periplasmic transporters DctQ component" evidence="10">
    <location>
        <begin position="27"/>
        <end position="156"/>
    </location>
</feature>
<protein>
    <recommendedName>
        <fullName evidence="9">TRAP transporter small permease protein</fullName>
    </recommendedName>
</protein>
<feature type="transmembrane region" description="Helical" evidence="9">
    <location>
        <begin position="49"/>
        <end position="67"/>
    </location>
</feature>
<keyword evidence="3" id="KW-1003">Cell membrane</keyword>
<dbReference type="PANTHER" id="PTHR35011:SF10">
    <property type="entry name" value="TRAP TRANSPORTER SMALL PERMEASE PROTEIN"/>
    <property type="match status" value="1"/>
</dbReference>
<comment type="function">
    <text evidence="9">Part of the tripartite ATP-independent periplasmic (TRAP) transport system.</text>
</comment>
<comment type="subcellular location">
    <subcellularLocation>
        <location evidence="1 9">Cell inner membrane</location>
        <topology evidence="1 9">Multi-pass membrane protein</topology>
    </subcellularLocation>
</comment>
<evidence type="ECO:0000256" key="1">
    <source>
        <dbReference type="ARBA" id="ARBA00004429"/>
    </source>
</evidence>
<keyword evidence="12" id="KW-1185">Reference proteome</keyword>
<keyword evidence="6 9" id="KW-1133">Transmembrane helix</keyword>
<evidence type="ECO:0000256" key="7">
    <source>
        <dbReference type="ARBA" id="ARBA00023136"/>
    </source>
</evidence>
<dbReference type="Pfam" id="PF04290">
    <property type="entry name" value="DctQ"/>
    <property type="match status" value="1"/>
</dbReference>
<accession>A0ABY4W4W3</accession>
<dbReference type="Proteomes" id="UP001056291">
    <property type="component" value="Chromosome"/>
</dbReference>